<keyword evidence="7" id="KW-0249">Electron transport</keyword>
<dbReference type="GO" id="GO:0046872">
    <property type="term" value="F:metal ion binding"/>
    <property type="evidence" value="ECO:0007669"/>
    <property type="project" value="UniProtKB-KW"/>
</dbReference>
<evidence type="ECO:0000256" key="2">
    <source>
        <dbReference type="ARBA" id="ARBA00022448"/>
    </source>
</evidence>
<name>A0A644V1E5_9ZZZZ</name>
<accession>A0A644V1E5</accession>
<dbReference type="AlphaFoldDB" id="A0A644V1E5"/>
<dbReference type="GO" id="GO:0016682">
    <property type="term" value="F:oxidoreductase activity, acting on diphenols and related substances as donors, oxygen as acceptor"/>
    <property type="evidence" value="ECO:0007669"/>
    <property type="project" value="TreeGrafter"/>
</dbReference>
<evidence type="ECO:0000256" key="3">
    <source>
        <dbReference type="ARBA" id="ARBA00022475"/>
    </source>
</evidence>
<feature type="transmembrane region" description="Helical" evidence="11">
    <location>
        <begin position="12"/>
        <end position="38"/>
    </location>
</feature>
<evidence type="ECO:0000256" key="6">
    <source>
        <dbReference type="ARBA" id="ARBA00022723"/>
    </source>
</evidence>
<evidence type="ECO:0000256" key="8">
    <source>
        <dbReference type="ARBA" id="ARBA00022989"/>
    </source>
</evidence>
<keyword evidence="9" id="KW-0408">Iron</keyword>
<feature type="transmembrane region" description="Helical" evidence="11">
    <location>
        <begin position="255"/>
        <end position="280"/>
    </location>
</feature>
<keyword evidence="4" id="KW-0349">Heme</keyword>
<dbReference type="PANTHER" id="PTHR43141">
    <property type="entry name" value="CYTOCHROME BD2 SUBUNIT II"/>
    <property type="match status" value="1"/>
</dbReference>
<keyword evidence="10 11" id="KW-0472">Membrane</keyword>
<sequence length="381" mass="42831">MTTYAFLQHYWWFLISLLGGLLTFLLFIQGGQSMLFSLSKTEDEKRLLVNVLGRKWEYTFTTLVTFGGAFFASFPLFYSTSFGGAYWVWIIILFAFTIQAFSYEFQSKPGNVYGKTTYRSLLFINGLLGTFLLGVAVATFFTGSDFTVGKGNITNIASPVISRWGNGWHGLEALACPRNLFLGLTIFFLARTLATLFFINRLNHEVLENRSHKYLLYNAIPFVVFFLAFVISIFLSEGFAVQEDGTVYLEKYKYFNNLIDMPVVGILFLLGVVAVLYGIITSILKKSFKKGIWFSGAGTVVTVTMLLLIAGYNNTSFYPSSTDLQSSLTIFNASSSEFTLKAMSWASILVPIVAGYIFIAWRALEKKKTDMDDINSDSHAY</sequence>
<feature type="transmembrane region" description="Helical" evidence="11">
    <location>
        <begin position="122"/>
        <end position="141"/>
    </location>
</feature>
<keyword evidence="5 11" id="KW-0812">Transmembrane</keyword>
<dbReference type="GO" id="GO:0019646">
    <property type="term" value="P:aerobic electron transport chain"/>
    <property type="evidence" value="ECO:0007669"/>
    <property type="project" value="TreeGrafter"/>
</dbReference>
<evidence type="ECO:0000256" key="9">
    <source>
        <dbReference type="ARBA" id="ARBA00023004"/>
    </source>
</evidence>
<gene>
    <name evidence="12" type="primary">cydB_8</name>
    <name evidence="12" type="ORF">SDC9_31127</name>
</gene>
<keyword evidence="3" id="KW-1003">Cell membrane</keyword>
<dbReference type="Pfam" id="PF02322">
    <property type="entry name" value="Cyt_bd_oxida_II"/>
    <property type="match status" value="1"/>
</dbReference>
<evidence type="ECO:0000256" key="7">
    <source>
        <dbReference type="ARBA" id="ARBA00022982"/>
    </source>
</evidence>
<dbReference type="GO" id="GO:0005886">
    <property type="term" value="C:plasma membrane"/>
    <property type="evidence" value="ECO:0007669"/>
    <property type="project" value="UniProtKB-SubCell"/>
</dbReference>
<protein>
    <submittedName>
        <fullName evidence="12">Cytochrome bd-I ubiquinol oxidase subunit 2</fullName>
    </submittedName>
</protein>
<comment type="caution">
    <text evidence="12">The sequence shown here is derived from an EMBL/GenBank/DDBJ whole genome shotgun (WGS) entry which is preliminary data.</text>
</comment>
<dbReference type="InterPro" id="IPR003317">
    <property type="entry name" value="Cyt-d_oxidase_su2"/>
</dbReference>
<feature type="transmembrane region" description="Helical" evidence="11">
    <location>
        <begin position="58"/>
        <end position="78"/>
    </location>
</feature>
<evidence type="ECO:0000313" key="12">
    <source>
        <dbReference type="EMBL" id="MPL85159.1"/>
    </source>
</evidence>
<feature type="transmembrane region" description="Helical" evidence="11">
    <location>
        <begin position="180"/>
        <end position="202"/>
    </location>
</feature>
<evidence type="ECO:0000256" key="1">
    <source>
        <dbReference type="ARBA" id="ARBA00004651"/>
    </source>
</evidence>
<organism evidence="12">
    <name type="scientific">bioreactor metagenome</name>
    <dbReference type="NCBI Taxonomy" id="1076179"/>
    <lineage>
        <taxon>unclassified sequences</taxon>
        <taxon>metagenomes</taxon>
        <taxon>ecological metagenomes</taxon>
    </lineage>
</organism>
<dbReference type="PANTHER" id="PTHR43141:SF5">
    <property type="entry name" value="CYTOCHROME BD-I UBIQUINOL OXIDASE SUBUNIT 2"/>
    <property type="match status" value="1"/>
</dbReference>
<comment type="subcellular location">
    <subcellularLocation>
        <location evidence="1">Cell membrane</location>
        <topology evidence="1">Multi-pass membrane protein</topology>
    </subcellularLocation>
</comment>
<proteinExistence type="predicted"/>
<keyword evidence="8 11" id="KW-1133">Transmembrane helix</keyword>
<keyword evidence="6" id="KW-0479">Metal-binding</keyword>
<evidence type="ECO:0000256" key="11">
    <source>
        <dbReference type="SAM" id="Phobius"/>
    </source>
</evidence>
<dbReference type="EMBL" id="VSSQ01000201">
    <property type="protein sequence ID" value="MPL85159.1"/>
    <property type="molecule type" value="Genomic_DNA"/>
</dbReference>
<evidence type="ECO:0000256" key="5">
    <source>
        <dbReference type="ARBA" id="ARBA00022692"/>
    </source>
</evidence>
<feature type="transmembrane region" description="Helical" evidence="11">
    <location>
        <begin position="342"/>
        <end position="361"/>
    </location>
</feature>
<dbReference type="GO" id="GO:0070069">
    <property type="term" value="C:cytochrome complex"/>
    <property type="evidence" value="ECO:0007669"/>
    <property type="project" value="TreeGrafter"/>
</dbReference>
<feature type="transmembrane region" description="Helical" evidence="11">
    <location>
        <begin position="84"/>
        <end position="101"/>
    </location>
</feature>
<dbReference type="GO" id="GO:0009055">
    <property type="term" value="F:electron transfer activity"/>
    <property type="evidence" value="ECO:0007669"/>
    <property type="project" value="TreeGrafter"/>
</dbReference>
<feature type="transmembrane region" description="Helical" evidence="11">
    <location>
        <begin position="214"/>
        <end position="235"/>
    </location>
</feature>
<reference evidence="12" key="1">
    <citation type="submission" date="2019-08" db="EMBL/GenBank/DDBJ databases">
        <authorList>
            <person name="Kucharzyk K."/>
            <person name="Murdoch R.W."/>
            <person name="Higgins S."/>
            <person name="Loffler F."/>
        </authorList>
    </citation>
    <scope>NUCLEOTIDE SEQUENCE</scope>
</reference>
<keyword evidence="2" id="KW-0813">Transport</keyword>
<feature type="transmembrane region" description="Helical" evidence="11">
    <location>
        <begin position="292"/>
        <end position="312"/>
    </location>
</feature>
<evidence type="ECO:0000256" key="4">
    <source>
        <dbReference type="ARBA" id="ARBA00022617"/>
    </source>
</evidence>
<evidence type="ECO:0000256" key="10">
    <source>
        <dbReference type="ARBA" id="ARBA00023136"/>
    </source>
</evidence>